<dbReference type="EMBL" id="NOUV01000011">
    <property type="protein sequence ID" value="PDX87289.1"/>
    <property type="molecule type" value="Genomic_DNA"/>
</dbReference>
<accession>A0A2A7B7H6</accession>
<keyword evidence="1" id="KW-0175">Coiled coil</keyword>
<dbReference type="AlphaFoldDB" id="A0A2A7B7H6"/>
<evidence type="ECO:0000256" key="1">
    <source>
        <dbReference type="SAM" id="Coils"/>
    </source>
</evidence>
<proteinExistence type="predicted"/>
<gene>
    <name evidence="2" type="ORF">CHR60_05980</name>
</gene>
<feature type="coiled-coil region" evidence="1">
    <location>
        <begin position="12"/>
        <end position="39"/>
    </location>
</feature>
<evidence type="ECO:0000313" key="3">
    <source>
        <dbReference type="Proteomes" id="UP000220904"/>
    </source>
</evidence>
<name>A0A2A7B7H6_9FIRM</name>
<evidence type="ECO:0000313" key="2">
    <source>
        <dbReference type="EMBL" id="PDX87289.1"/>
    </source>
</evidence>
<comment type="caution">
    <text evidence="2">The sequence shown here is derived from an EMBL/GenBank/DDBJ whole genome shotgun (WGS) entry which is preliminary data.</text>
</comment>
<dbReference type="Proteomes" id="UP000220904">
    <property type="component" value="Unassembled WGS sequence"/>
</dbReference>
<reference evidence="2 3" key="1">
    <citation type="journal article" date="2017" name="Front. Microbiol.">
        <title>New Insights into the Diversity of the Genus Faecalibacterium.</title>
        <authorList>
            <person name="Benevides L."/>
            <person name="Burman S."/>
            <person name="Martin R."/>
            <person name="Robert V."/>
            <person name="Thomas M."/>
            <person name="Miquel S."/>
            <person name="Chain F."/>
            <person name="Sokol H."/>
            <person name="Bermudez-Humaran L.G."/>
            <person name="Morrison M."/>
            <person name="Langella P."/>
            <person name="Azevedo V.A."/>
            <person name="Chatel J.M."/>
            <person name="Soares S."/>
        </authorList>
    </citation>
    <scope>NUCLEOTIDE SEQUENCE [LARGE SCALE GENOMIC DNA]</scope>
    <source>
        <strain evidence="2 3">AHMP21</strain>
    </source>
</reference>
<protein>
    <submittedName>
        <fullName evidence="2">Uncharacterized protein</fullName>
    </submittedName>
</protein>
<sequence>MKQEAAAVIKVIADLTLQKKQIEDQEKAMREKLREAMEKYGVKSFETPEIKFTYVAPTTRTSIDSTKLKKDLPDVAAKYSKTSKVSASVKITVK</sequence>
<organism evidence="2 3">
    <name type="scientific">Faecalibacterium prausnitzii</name>
    <dbReference type="NCBI Taxonomy" id="853"/>
    <lineage>
        <taxon>Bacteria</taxon>
        <taxon>Bacillati</taxon>
        <taxon>Bacillota</taxon>
        <taxon>Clostridia</taxon>
        <taxon>Eubacteriales</taxon>
        <taxon>Oscillospiraceae</taxon>
        <taxon>Faecalibacterium</taxon>
    </lineage>
</organism>